<evidence type="ECO:0000313" key="2">
    <source>
        <dbReference type="Proteomes" id="UP000828390"/>
    </source>
</evidence>
<dbReference type="EMBL" id="JAIWYP010000002">
    <property type="protein sequence ID" value="KAH3862264.1"/>
    <property type="molecule type" value="Genomic_DNA"/>
</dbReference>
<dbReference type="Proteomes" id="UP000828390">
    <property type="component" value="Unassembled WGS sequence"/>
</dbReference>
<accession>A0A9D4LQZ2</accession>
<reference evidence="1" key="1">
    <citation type="journal article" date="2019" name="bioRxiv">
        <title>The Genome of the Zebra Mussel, Dreissena polymorpha: A Resource for Invasive Species Research.</title>
        <authorList>
            <person name="McCartney M.A."/>
            <person name="Auch B."/>
            <person name="Kono T."/>
            <person name="Mallez S."/>
            <person name="Zhang Y."/>
            <person name="Obille A."/>
            <person name="Becker A."/>
            <person name="Abrahante J.E."/>
            <person name="Garbe J."/>
            <person name="Badalamenti J.P."/>
            <person name="Herman A."/>
            <person name="Mangelson H."/>
            <person name="Liachko I."/>
            <person name="Sullivan S."/>
            <person name="Sone E.D."/>
            <person name="Koren S."/>
            <person name="Silverstein K.A.T."/>
            <person name="Beckman K.B."/>
            <person name="Gohl D.M."/>
        </authorList>
    </citation>
    <scope>NUCLEOTIDE SEQUENCE</scope>
    <source>
        <strain evidence="1">Duluth1</strain>
        <tissue evidence="1">Whole animal</tissue>
    </source>
</reference>
<protein>
    <submittedName>
        <fullName evidence="1">Uncharacterized protein</fullName>
    </submittedName>
</protein>
<evidence type="ECO:0000313" key="1">
    <source>
        <dbReference type="EMBL" id="KAH3862264.1"/>
    </source>
</evidence>
<sequence length="54" mass="6154">MLLEQQITARAASRCCSGSNLLLEQHFFCCSRKILLDQHLFLDYGISPSESDYT</sequence>
<organism evidence="1 2">
    <name type="scientific">Dreissena polymorpha</name>
    <name type="common">Zebra mussel</name>
    <name type="synonym">Mytilus polymorpha</name>
    <dbReference type="NCBI Taxonomy" id="45954"/>
    <lineage>
        <taxon>Eukaryota</taxon>
        <taxon>Metazoa</taxon>
        <taxon>Spiralia</taxon>
        <taxon>Lophotrochozoa</taxon>
        <taxon>Mollusca</taxon>
        <taxon>Bivalvia</taxon>
        <taxon>Autobranchia</taxon>
        <taxon>Heteroconchia</taxon>
        <taxon>Euheterodonta</taxon>
        <taxon>Imparidentia</taxon>
        <taxon>Neoheterodontei</taxon>
        <taxon>Myida</taxon>
        <taxon>Dreissenoidea</taxon>
        <taxon>Dreissenidae</taxon>
        <taxon>Dreissena</taxon>
    </lineage>
</organism>
<reference evidence="1" key="2">
    <citation type="submission" date="2020-11" db="EMBL/GenBank/DDBJ databases">
        <authorList>
            <person name="McCartney M.A."/>
            <person name="Auch B."/>
            <person name="Kono T."/>
            <person name="Mallez S."/>
            <person name="Becker A."/>
            <person name="Gohl D.M."/>
            <person name="Silverstein K.A.T."/>
            <person name="Koren S."/>
            <person name="Bechman K.B."/>
            <person name="Herman A."/>
            <person name="Abrahante J.E."/>
            <person name="Garbe J."/>
        </authorList>
    </citation>
    <scope>NUCLEOTIDE SEQUENCE</scope>
    <source>
        <strain evidence="1">Duluth1</strain>
        <tissue evidence="1">Whole animal</tissue>
    </source>
</reference>
<comment type="caution">
    <text evidence="1">The sequence shown here is derived from an EMBL/GenBank/DDBJ whole genome shotgun (WGS) entry which is preliminary data.</text>
</comment>
<keyword evidence="2" id="KW-1185">Reference proteome</keyword>
<dbReference type="AlphaFoldDB" id="A0A9D4LQZ2"/>
<proteinExistence type="predicted"/>
<gene>
    <name evidence="1" type="ORF">DPMN_025230</name>
</gene>
<name>A0A9D4LQZ2_DREPO</name>